<dbReference type="EMBL" id="JAJEQM010000025">
    <property type="protein sequence ID" value="MCC2211765.1"/>
    <property type="molecule type" value="Genomic_DNA"/>
</dbReference>
<dbReference type="PANTHER" id="PTHR34985">
    <property type="entry name" value="SLR0554 PROTEIN"/>
    <property type="match status" value="1"/>
</dbReference>
<proteinExistence type="predicted"/>
<accession>A0AAE3JBH9</accession>
<dbReference type="InterPro" id="IPR007936">
    <property type="entry name" value="VapE-like_dom"/>
</dbReference>
<reference evidence="2 3" key="1">
    <citation type="submission" date="2021-10" db="EMBL/GenBank/DDBJ databases">
        <title>Anaerobic single-cell dispensing facilitates the cultivation of human gut bacteria.</title>
        <authorList>
            <person name="Afrizal A."/>
        </authorList>
    </citation>
    <scope>NUCLEOTIDE SEQUENCE [LARGE SCALE GENOMIC DNA]</scope>
    <source>
        <strain evidence="2 3">CLA-AA-H232</strain>
    </source>
</reference>
<evidence type="ECO:0000313" key="2">
    <source>
        <dbReference type="EMBL" id="MCC2211765.1"/>
    </source>
</evidence>
<protein>
    <submittedName>
        <fullName evidence="2">Virulence-associated E family protein</fullName>
    </submittedName>
</protein>
<dbReference type="Pfam" id="PF05272">
    <property type="entry name" value="VapE-like_dom"/>
    <property type="match status" value="1"/>
</dbReference>
<organism evidence="2 3">
    <name type="scientific">Hominilimicola fabiformis</name>
    <dbReference type="NCBI Taxonomy" id="2885356"/>
    <lineage>
        <taxon>Bacteria</taxon>
        <taxon>Bacillati</taxon>
        <taxon>Bacillota</taxon>
        <taxon>Clostridia</taxon>
        <taxon>Eubacteriales</taxon>
        <taxon>Oscillospiraceae</taxon>
        <taxon>Hominilimicola</taxon>
    </lineage>
</organism>
<dbReference type="AlphaFoldDB" id="A0AAE3JBH9"/>
<dbReference type="InterPro" id="IPR027417">
    <property type="entry name" value="P-loop_NTPase"/>
</dbReference>
<keyword evidence="3" id="KW-1185">Reference proteome</keyword>
<name>A0AAE3JBH9_9FIRM</name>
<dbReference type="RefSeq" id="WP_308457158.1">
    <property type="nucleotide sequence ID" value="NZ_JAJEQM010000025.1"/>
</dbReference>
<dbReference type="Proteomes" id="UP001198242">
    <property type="component" value="Unassembled WGS sequence"/>
</dbReference>
<evidence type="ECO:0000313" key="3">
    <source>
        <dbReference type="Proteomes" id="UP001198242"/>
    </source>
</evidence>
<dbReference type="PANTHER" id="PTHR34985:SF1">
    <property type="entry name" value="SLR0554 PROTEIN"/>
    <property type="match status" value="1"/>
</dbReference>
<sequence length="785" mass="89847">MKISVGNSRTSRAWKIKEFSWEKFVQKCSQTIRTAETVQEYRKLPKGQQDNIKDVGGFVGGELRSGLRRKDTVINRCLLTLDADYADEDFWEQIELFFNFKCLIYSTHKHTAQTPRFRLIIPLSRPVTADEYTAVARRIAADIGIEQFDDTTYQPHRLMYWPSTSSDGEFVFQHRDGEEIDADAVLARYKDWHDTSEYPVSSRQKKIVSHALKKQADPLTKQGIVGAFCRAYTIQDAISTFLSDVYEPSSLNGRYDYIPADSAAGVIVYNDKFAYSHHATDPACGKLCNSFDLVRIHKFSYLDKDETDSEKSASFKAMTDFAMQDGRVKEQTLTDKEKAVYEEFSVIDGNDDTSWHKYLSVNKHGDVENSIQNLTIILQNDSKLKGIVFNELSDCIEINGDVPWQHPSKYWRDADDAQLLTYLTYGYGKFTRVNYDVALAKVVDDRSFHPIRQYLGSLPKWDKQERADTLLTDYLGAEDNQYTRAVTRKTLCGAVARVMVPGIKFDTMLVLSGPQGIGKSTIISKLCGEWFNDSLLLSDTKDKTAAEKLQGFWILEIGELAGLKKTEIETLRGFISRQNDVFRASFGRRATPHLRQCIFIGTTNAEHGYLRDTTGNRRFFPVKVSGNSKKKPWQLSQNDIDQIWAEVLVYYKRGEPLILDEQTEKLAKKLQREAMETDEREGMVREYLETLLPVNWNEMSLYERRNFLDGSEFGEVNIKGEIKRQKVCNMEIWCECFGKAKADLKRIDANAISAIMAKIEGWQKMSKKSRFGIYGAAAGYERTEV</sequence>
<feature type="domain" description="Virulence-associated protein E-like" evidence="1">
    <location>
        <begin position="457"/>
        <end position="675"/>
    </location>
</feature>
<gene>
    <name evidence="2" type="ORF">LKE05_13335</name>
</gene>
<dbReference type="SUPFAM" id="SSF52540">
    <property type="entry name" value="P-loop containing nucleoside triphosphate hydrolases"/>
    <property type="match status" value="1"/>
</dbReference>
<comment type="caution">
    <text evidence="2">The sequence shown here is derived from an EMBL/GenBank/DDBJ whole genome shotgun (WGS) entry which is preliminary data.</text>
</comment>
<evidence type="ECO:0000259" key="1">
    <source>
        <dbReference type="Pfam" id="PF05272"/>
    </source>
</evidence>